<evidence type="ECO:0000256" key="11">
    <source>
        <dbReference type="SAM" id="SignalP"/>
    </source>
</evidence>
<dbReference type="Gene3D" id="1.20.140.10">
    <property type="entry name" value="Butyryl-CoA Dehydrogenase, subunit A, domain 3"/>
    <property type="match status" value="1"/>
</dbReference>
<sequence length="544" mass="59814">MNTKPMLTAVAAALFSLGACVSAQAADLSTCTTCHSNITKAHAGAAHKDIACTSCHSGVDQHLKKVTDRPTVNMDPATCGGCHQAQYKSLYKDDGRAARQSKKAPNGPAPDPFFDRALGAHGFTVEHDLPRAHVWMAIDQFIVDRAFGGRFEPKDGWLYATLDGGKSYKVWDVLKDNYPDNNAQKVHKPGTAAAANAVCWSCKSTDVMMDWAYLGDKVEGAQFSRSSNPVDVVRKVNHAINCNFCHDPHTAQPRVVRDALIDAVTRDDKSVPNVYRDVAAHPTKLDVKDVGVRGFTRKIAYMDKADSNLMCAQCHVEYICNPGFDAKTGAKIGFDSRLTNHFPFVNADEIEQYYDKIGFRDFKHNLTGAALVKMQHPDTETYFGSTHDKAGATCATCHMPKVKDEKTGKMYTVHWATSPRHYMQETCLTCHKDKTAEQMNKAIDAMKGHYDGKVREAEARMNDMFNAFELAIASGVDEKTLDEARKLHSSAHINWEYWTAVNGAYFHNPEEAQRSLAKSAKAASDATALLRKAIAAKASAKAGK</sequence>
<evidence type="ECO:0000256" key="9">
    <source>
        <dbReference type="ARBA" id="ARBA00023004"/>
    </source>
</evidence>
<keyword evidence="6 11" id="KW-0732">Signal</keyword>
<comment type="catalytic activity">
    <reaction evidence="10">
        <text>6 Fe(III)-[cytochrome c] + NH4(+) + 2 H2O = 6 Fe(II)-[cytochrome c] + nitrite + 8 H(+)</text>
        <dbReference type="Rhea" id="RHEA:13089"/>
        <dbReference type="Rhea" id="RHEA-COMP:10350"/>
        <dbReference type="Rhea" id="RHEA-COMP:14399"/>
        <dbReference type="ChEBI" id="CHEBI:15377"/>
        <dbReference type="ChEBI" id="CHEBI:15378"/>
        <dbReference type="ChEBI" id="CHEBI:16301"/>
        <dbReference type="ChEBI" id="CHEBI:28938"/>
        <dbReference type="ChEBI" id="CHEBI:29033"/>
        <dbReference type="ChEBI" id="CHEBI:29034"/>
        <dbReference type="EC" id="1.7.2.2"/>
    </reaction>
</comment>
<accession>S3BDI3</accession>
<dbReference type="CDD" id="cd00548">
    <property type="entry name" value="NrfA-like"/>
    <property type="match status" value="1"/>
</dbReference>
<dbReference type="eggNOG" id="COG3303">
    <property type="taxonomic scope" value="Bacteria"/>
</dbReference>
<dbReference type="InterPro" id="IPR036280">
    <property type="entry name" value="Multihaem_cyt_sf"/>
</dbReference>
<name>S3BDI3_9BURK</name>
<dbReference type="STRING" id="1203554.HMPREF1476_01545"/>
<evidence type="ECO:0000256" key="6">
    <source>
        <dbReference type="ARBA" id="ARBA00022729"/>
    </source>
</evidence>
<evidence type="ECO:0000256" key="8">
    <source>
        <dbReference type="ARBA" id="ARBA00023002"/>
    </source>
</evidence>
<dbReference type="GO" id="GO:0019645">
    <property type="term" value="P:anaerobic electron transport chain"/>
    <property type="evidence" value="ECO:0007669"/>
    <property type="project" value="TreeGrafter"/>
</dbReference>
<proteinExistence type="inferred from homology"/>
<dbReference type="AlphaFoldDB" id="S3BDI3"/>
<evidence type="ECO:0000313" key="12">
    <source>
        <dbReference type="EMBL" id="EPD98506.1"/>
    </source>
</evidence>
<protein>
    <recommendedName>
        <fullName evidence="3">nitrite reductase (cytochrome; ammonia-forming)</fullName>
        <ecNumber evidence="3">1.7.2.2</ecNumber>
    </recommendedName>
</protein>
<dbReference type="RefSeq" id="WP_016474744.1">
    <property type="nucleotide sequence ID" value="NZ_KE150480.1"/>
</dbReference>
<dbReference type="GO" id="GO:0030288">
    <property type="term" value="C:outer membrane-bounded periplasmic space"/>
    <property type="evidence" value="ECO:0007669"/>
    <property type="project" value="TreeGrafter"/>
</dbReference>
<comment type="subcellular location">
    <subcellularLocation>
        <location evidence="1">Cell envelope</location>
    </subcellularLocation>
</comment>
<evidence type="ECO:0000256" key="1">
    <source>
        <dbReference type="ARBA" id="ARBA00004196"/>
    </source>
</evidence>
<organism evidence="12 13">
    <name type="scientific">Sutterella wadsworthensis HGA0223</name>
    <dbReference type="NCBI Taxonomy" id="1203554"/>
    <lineage>
        <taxon>Bacteria</taxon>
        <taxon>Pseudomonadati</taxon>
        <taxon>Pseudomonadota</taxon>
        <taxon>Betaproteobacteria</taxon>
        <taxon>Burkholderiales</taxon>
        <taxon>Sutterellaceae</taxon>
        <taxon>Sutterella</taxon>
    </lineage>
</organism>
<keyword evidence="4" id="KW-0349">Heme</keyword>
<keyword evidence="8" id="KW-0560">Oxidoreductase</keyword>
<dbReference type="InterPro" id="IPR003321">
    <property type="entry name" value="Cyt_c552"/>
</dbReference>
<dbReference type="PANTHER" id="PTHR30633:SF0">
    <property type="entry name" value="CYTOCHROME C-552"/>
    <property type="match status" value="1"/>
</dbReference>
<reference evidence="12 13" key="1">
    <citation type="submission" date="2013-04" db="EMBL/GenBank/DDBJ databases">
        <title>The Genome Sequence of Sutterella wadsworthensis HGA0223.</title>
        <authorList>
            <consortium name="The Broad Institute Genomics Platform"/>
            <person name="Earl A."/>
            <person name="Ward D."/>
            <person name="Feldgarden M."/>
            <person name="Gevers D."/>
            <person name="Schmidt T.M."/>
            <person name="Dover J."/>
            <person name="Dai D."/>
            <person name="Walker B."/>
            <person name="Young S."/>
            <person name="Zeng Q."/>
            <person name="Gargeya S."/>
            <person name="Fitzgerald M."/>
            <person name="Haas B."/>
            <person name="Abouelleil A."/>
            <person name="Allen A.W."/>
            <person name="Alvarado L."/>
            <person name="Arachchi H.M."/>
            <person name="Berlin A.M."/>
            <person name="Chapman S.B."/>
            <person name="Gainer-Dewar J."/>
            <person name="Goldberg J."/>
            <person name="Griggs A."/>
            <person name="Gujja S."/>
            <person name="Hansen M."/>
            <person name="Howarth C."/>
            <person name="Imamovic A."/>
            <person name="Ireland A."/>
            <person name="Larimer J."/>
            <person name="McCowan C."/>
            <person name="Murphy C."/>
            <person name="Pearson M."/>
            <person name="Poon T.W."/>
            <person name="Priest M."/>
            <person name="Roberts A."/>
            <person name="Saif S."/>
            <person name="Shea T."/>
            <person name="Sisk P."/>
            <person name="Sykes S."/>
            <person name="Wortman J."/>
            <person name="Nusbaum C."/>
            <person name="Birren B."/>
        </authorList>
    </citation>
    <scope>NUCLEOTIDE SEQUENCE [LARGE SCALE GENOMIC DNA]</scope>
    <source>
        <strain evidence="12 13">HGA0223</strain>
    </source>
</reference>
<dbReference type="HOGENOM" id="CLU_510704_0_0_4"/>
<evidence type="ECO:0000256" key="4">
    <source>
        <dbReference type="ARBA" id="ARBA00022617"/>
    </source>
</evidence>
<dbReference type="EC" id="1.7.2.2" evidence="3"/>
<evidence type="ECO:0000256" key="10">
    <source>
        <dbReference type="ARBA" id="ARBA00049131"/>
    </source>
</evidence>
<dbReference type="Gene3D" id="1.10.287.3080">
    <property type="match status" value="1"/>
</dbReference>
<dbReference type="GO" id="GO:0046872">
    <property type="term" value="F:metal ion binding"/>
    <property type="evidence" value="ECO:0007669"/>
    <property type="project" value="UniProtKB-KW"/>
</dbReference>
<dbReference type="EMBL" id="ATCF01000022">
    <property type="protein sequence ID" value="EPD98506.1"/>
    <property type="molecule type" value="Genomic_DNA"/>
</dbReference>
<keyword evidence="5" id="KW-0479">Metal-binding</keyword>
<evidence type="ECO:0000256" key="7">
    <source>
        <dbReference type="ARBA" id="ARBA00022837"/>
    </source>
</evidence>
<evidence type="ECO:0000313" key="13">
    <source>
        <dbReference type="Proteomes" id="UP000014400"/>
    </source>
</evidence>
<keyword evidence="13" id="KW-1185">Reference proteome</keyword>
<dbReference type="PATRIC" id="fig|1203554.3.peg.1623"/>
<dbReference type="PIRSF" id="PIRSF000243">
    <property type="entry name" value="Cyt_c552"/>
    <property type="match status" value="1"/>
</dbReference>
<dbReference type="GO" id="GO:0042279">
    <property type="term" value="F:nitrite reductase (cytochrome, ammonia-forming) activity"/>
    <property type="evidence" value="ECO:0007669"/>
    <property type="project" value="UniProtKB-EC"/>
</dbReference>
<evidence type="ECO:0000256" key="3">
    <source>
        <dbReference type="ARBA" id="ARBA00011887"/>
    </source>
</evidence>
<dbReference type="SUPFAM" id="SSF48695">
    <property type="entry name" value="Multiheme cytochromes"/>
    <property type="match status" value="2"/>
</dbReference>
<dbReference type="Proteomes" id="UP000014400">
    <property type="component" value="Unassembled WGS sequence"/>
</dbReference>
<dbReference type="Pfam" id="PF02335">
    <property type="entry name" value="Cytochrom_C552"/>
    <property type="match status" value="1"/>
</dbReference>
<dbReference type="Gene3D" id="1.10.1130.10">
    <property type="entry name" value="Flavocytochrome C3, Chain A"/>
    <property type="match status" value="1"/>
</dbReference>
<dbReference type="PROSITE" id="PS51257">
    <property type="entry name" value="PROKAR_LIPOPROTEIN"/>
    <property type="match status" value="1"/>
</dbReference>
<dbReference type="PANTHER" id="PTHR30633">
    <property type="entry name" value="CYTOCHROME C-552 RESPIRATORY NITRITE REDUCTASE"/>
    <property type="match status" value="1"/>
</dbReference>
<comment type="caution">
    <text evidence="12">The sequence shown here is derived from an EMBL/GenBank/DDBJ whole genome shotgun (WGS) entry which is preliminary data.</text>
</comment>
<feature type="signal peptide" evidence="11">
    <location>
        <begin position="1"/>
        <end position="25"/>
    </location>
</feature>
<keyword evidence="9" id="KW-0408">Iron</keyword>
<comment type="similarity">
    <text evidence="2">Belongs to the cytochrome c-552 family.</text>
</comment>
<gene>
    <name evidence="12" type="ORF">HMPREF1476_01545</name>
</gene>
<evidence type="ECO:0000256" key="2">
    <source>
        <dbReference type="ARBA" id="ARBA00009288"/>
    </source>
</evidence>
<dbReference type="GO" id="GO:0020037">
    <property type="term" value="F:heme binding"/>
    <property type="evidence" value="ECO:0007669"/>
    <property type="project" value="TreeGrafter"/>
</dbReference>
<feature type="chain" id="PRO_5004517759" description="nitrite reductase (cytochrome; ammonia-forming)" evidence="11">
    <location>
        <begin position="26"/>
        <end position="544"/>
    </location>
</feature>
<evidence type="ECO:0000256" key="5">
    <source>
        <dbReference type="ARBA" id="ARBA00022723"/>
    </source>
</evidence>
<keyword evidence="7" id="KW-0106">Calcium</keyword>